<evidence type="ECO:0000256" key="6">
    <source>
        <dbReference type="ARBA" id="ARBA00023125"/>
    </source>
</evidence>
<evidence type="ECO:0000256" key="4">
    <source>
        <dbReference type="ARBA" id="ARBA00022454"/>
    </source>
</evidence>
<evidence type="ECO:0000256" key="8">
    <source>
        <dbReference type="ARBA" id="ARBA00030039"/>
    </source>
</evidence>
<keyword evidence="6" id="KW-0238">DNA-binding</keyword>
<evidence type="ECO:0000256" key="7">
    <source>
        <dbReference type="ARBA" id="ARBA00023242"/>
    </source>
</evidence>
<evidence type="ECO:0000256" key="5">
    <source>
        <dbReference type="ARBA" id="ARBA00022895"/>
    </source>
</evidence>
<dbReference type="PANTHER" id="PTHR13989:SF33">
    <property type="entry name" value="CST COMPLEX SUBUNIT STN1"/>
    <property type="match status" value="1"/>
</dbReference>
<evidence type="ECO:0000256" key="1">
    <source>
        <dbReference type="ARBA" id="ARBA00004123"/>
    </source>
</evidence>
<keyword evidence="4" id="KW-0158">Chromosome</keyword>
<proteinExistence type="predicted"/>
<dbReference type="AlphaFoldDB" id="A0AAV7DZW3"/>
<dbReference type="PANTHER" id="PTHR13989">
    <property type="entry name" value="REPLICATION PROTEIN A-RELATED"/>
    <property type="match status" value="1"/>
</dbReference>
<dbReference type="InterPro" id="IPR012340">
    <property type="entry name" value="NA-bd_OB-fold"/>
</dbReference>
<accession>A0AAV7DZW3</accession>
<name>A0AAV7DZW3_ARIFI</name>
<comment type="subcellular location">
    <subcellularLocation>
        <location evidence="2">Chromosome</location>
        <location evidence="2">Telomere</location>
    </subcellularLocation>
    <subcellularLocation>
        <location evidence="1">Nucleus</location>
    </subcellularLocation>
</comment>
<evidence type="ECO:0000256" key="2">
    <source>
        <dbReference type="ARBA" id="ARBA00004574"/>
    </source>
</evidence>
<dbReference type="SUPFAM" id="SSF50249">
    <property type="entry name" value="Nucleic acid-binding proteins"/>
    <property type="match status" value="1"/>
</dbReference>
<dbReference type="GO" id="GO:0000781">
    <property type="term" value="C:chromosome, telomeric region"/>
    <property type="evidence" value="ECO:0007669"/>
    <property type="project" value="UniProtKB-SubCell"/>
</dbReference>
<dbReference type="GO" id="GO:0005634">
    <property type="term" value="C:nucleus"/>
    <property type="evidence" value="ECO:0007669"/>
    <property type="project" value="UniProtKB-SubCell"/>
</dbReference>
<organism evidence="9 10">
    <name type="scientific">Aristolochia fimbriata</name>
    <name type="common">White veined hardy Dutchman's pipe vine</name>
    <dbReference type="NCBI Taxonomy" id="158543"/>
    <lineage>
        <taxon>Eukaryota</taxon>
        <taxon>Viridiplantae</taxon>
        <taxon>Streptophyta</taxon>
        <taxon>Embryophyta</taxon>
        <taxon>Tracheophyta</taxon>
        <taxon>Spermatophyta</taxon>
        <taxon>Magnoliopsida</taxon>
        <taxon>Magnoliidae</taxon>
        <taxon>Piperales</taxon>
        <taxon>Aristolochiaceae</taxon>
        <taxon>Aristolochia</taxon>
    </lineage>
</organism>
<dbReference type="InterPro" id="IPR040260">
    <property type="entry name" value="RFA2-like"/>
</dbReference>
<dbReference type="GO" id="GO:0003677">
    <property type="term" value="F:DNA binding"/>
    <property type="evidence" value="ECO:0007669"/>
    <property type="project" value="UniProtKB-KW"/>
</dbReference>
<keyword evidence="7" id="KW-0539">Nucleus</keyword>
<evidence type="ECO:0000313" key="9">
    <source>
        <dbReference type="EMBL" id="KAG9441928.1"/>
    </source>
</evidence>
<protein>
    <recommendedName>
        <fullName evidence="3">CST complex subunit STN1</fullName>
    </recommendedName>
    <alternativeName>
        <fullName evidence="8">Suppressor of cdc thirteen homolog</fullName>
    </alternativeName>
</protein>
<dbReference type="EMBL" id="JAINDJ010000007">
    <property type="protein sequence ID" value="KAG9441928.1"/>
    <property type="molecule type" value="Genomic_DNA"/>
</dbReference>
<dbReference type="Gene3D" id="2.40.50.140">
    <property type="entry name" value="Nucleic acid-binding proteins"/>
    <property type="match status" value="1"/>
</dbReference>
<comment type="caution">
    <text evidence="9">The sequence shown here is derived from an EMBL/GenBank/DDBJ whole genome shotgun (WGS) entry which is preliminary data.</text>
</comment>
<evidence type="ECO:0000313" key="10">
    <source>
        <dbReference type="Proteomes" id="UP000825729"/>
    </source>
</evidence>
<reference evidence="9 10" key="1">
    <citation type="submission" date="2021-07" db="EMBL/GenBank/DDBJ databases">
        <title>The Aristolochia fimbriata genome: insights into angiosperm evolution, floral development and chemical biosynthesis.</title>
        <authorList>
            <person name="Jiao Y."/>
        </authorList>
    </citation>
    <scope>NUCLEOTIDE SEQUENCE [LARGE SCALE GENOMIC DNA]</scope>
    <source>
        <strain evidence="9">IBCAS-2021</strain>
        <tissue evidence="9">Leaf</tissue>
    </source>
</reference>
<keyword evidence="5" id="KW-0779">Telomere</keyword>
<sequence>MLLMKWCCKLNGRSGIVEVLLGVLDLAHFSHLSGQESKIETVAESKIETVAANSGSGKESERRAKIKKSYQGLRLREEWQRRSRTRIYITARICPLERWRVETPNLCLRCCGQSLIFTSFHFSKSWRNICVHQCVTGKSVHVLSLFLKKKDASNHMGSWAGCESLYIEMVIFLLKMDPQQSSHMKLFASDVLSLRVKQCPFRAPCLFLNGRPVSKLEIVGIVVSCERKERFLKFVVDDGSGCIPCILWLNQLQSTYFARVNPSDVELIASAATDHASKIQLGILVRIRGKISIYRDMLQMIVADVLVERDPNAETLHWLECIRLAKNCYHRS</sequence>
<keyword evidence="10" id="KW-1185">Reference proteome</keyword>
<evidence type="ECO:0000256" key="3">
    <source>
        <dbReference type="ARBA" id="ARBA00017411"/>
    </source>
</evidence>
<gene>
    <name evidence="9" type="ORF">H6P81_017782</name>
</gene>
<dbReference type="Proteomes" id="UP000825729">
    <property type="component" value="Unassembled WGS sequence"/>
</dbReference>